<gene>
    <name evidence="1" type="ORF">ACFO3I_03685</name>
</gene>
<protein>
    <submittedName>
        <fullName evidence="1">Uncharacterized protein</fullName>
    </submittedName>
</protein>
<proteinExistence type="predicted"/>
<comment type="caution">
    <text evidence="1">The sequence shown here is derived from an EMBL/GenBank/DDBJ whole genome shotgun (WGS) entry which is preliminary data.</text>
</comment>
<evidence type="ECO:0000313" key="2">
    <source>
        <dbReference type="Proteomes" id="UP001595962"/>
    </source>
</evidence>
<organism evidence="1 2">
    <name type="scientific">Rheinheimera marina</name>
    <dbReference type="NCBI Taxonomy" id="1774958"/>
    <lineage>
        <taxon>Bacteria</taxon>
        <taxon>Pseudomonadati</taxon>
        <taxon>Pseudomonadota</taxon>
        <taxon>Gammaproteobacteria</taxon>
        <taxon>Chromatiales</taxon>
        <taxon>Chromatiaceae</taxon>
        <taxon>Rheinheimera</taxon>
    </lineage>
</organism>
<keyword evidence="2" id="KW-1185">Reference proteome</keyword>
<sequence>MTESRRLQRIRDLGVRLHELRLVSTSAQQSYAGAALNFLFREHELQRPSGVPLEVTLLRLAQGLALKYDLPFRPDPDKVIDYFCRQYQVH</sequence>
<accession>A0ABV9JJP8</accession>
<name>A0ABV9JJP8_9GAMM</name>
<dbReference type="Proteomes" id="UP001595962">
    <property type="component" value="Unassembled WGS sequence"/>
</dbReference>
<evidence type="ECO:0000313" key="1">
    <source>
        <dbReference type="EMBL" id="MFC4654124.1"/>
    </source>
</evidence>
<dbReference type="EMBL" id="JBHSGB010000004">
    <property type="protein sequence ID" value="MFC4654124.1"/>
    <property type="molecule type" value="Genomic_DNA"/>
</dbReference>
<dbReference type="RefSeq" id="WP_377331858.1">
    <property type="nucleotide sequence ID" value="NZ_JBHSGB010000004.1"/>
</dbReference>
<reference evidence="2" key="1">
    <citation type="journal article" date="2019" name="Int. J. Syst. Evol. Microbiol.">
        <title>The Global Catalogue of Microorganisms (GCM) 10K type strain sequencing project: providing services to taxonomists for standard genome sequencing and annotation.</title>
        <authorList>
            <consortium name="The Broad Institute Genomics Platform"/>
            <consortium name="The Broad Institute Genome Sequencing Center for Infectious Disease"/>
            <person name="Wu L."/>
            <person name="Ma J."/>
        </authorList>
    </citation>
    <scope>NUCLEOTIDE SEQUENCE [LARGE SCALE GENOMIC DNA]</scope>
    <source>
        <strain evidence="2">DT28</strain>
    </source>
</reference>